<proteinExistence type="predicted"/>
<dbReference type="CDD" id="cd06170">
    <property type="entry name" value="LuxR_C_like"/>
    <property type="match status" value="1"/>
</dbReference>
<dbReference type="InterPro" id="IPR036388">
    <property type="entry name" value="WH-like_DNA-bd_sf"/>
</dbReference>
<evidence type="ECO:0000259" key="4">
    <source>
        <dbReference type="PROSITE" id="PS50043"/>
    </source>
</evidence>
<dbReference type="InterPro" id="IPR016032">
    <property type="entry name" value="Sig_transdc_resp-reg_C-effctor"/>
</dbReference>
<dbReference type="Pfam" id="PF00196">
    <property type="entry name" value="GerE"/>
    <property type="match status" value="1"/>
</dbReference>
<keyword evidence="6" id="KW-1185">Reference proteome</keyword>
<accession>A0ABP6ERL0</accession>
<name>A0ABP6ERL0_9ACTN</name>
<dbReference type="Proteomes" id="UP001500994">
    <property type="component" value="Unassembled WGS sequence"/>
</dbReference>
<keyword evidence="3" id="KW-0804">Transcription</keyword>
<gene>
    <name evidence="5" type="ORF">GCM10009864_45940</name>
</gene>
<evidence type="ECO:0000256" key="2">
    <source>
        <dbReference type="ARBA" id="ARBA00023125"/>
    </source>
</evidence>
<dbReference type="SMART" id="SM00421">
    <property type="entry name" value="HTH_LUXR"/>
    <property type="match status" value="1"/>
</dbReference>
<sequence>MSEHDVARMLDLAITALGEQEPERLWPLIIEELLRSVGGEIGVCKTSDWDGHTAEVPFWEPGSGLREVPLDIRTRQLIMNGYPFRDHYEWSADRTPVTAAQAAGAREWHNSLVGSLTRRAFGTRHVLGIPLPDRARVIRGCLVYRSGTDFTSAQLGYAQRVQPLLIGVEKQAHLLRRWRSATGHPRPAPDACAAAYELTPREITVLTLLGDALPAVSIARRLGISVRTVHKHVANLYRKLDTRDRMATVLRAQALGLLPPSAHTRT</sequence>
<evidence type="ECO:0000256" key="3">
    <source>
        <dbReference type="ARBA" id="ARBA00023163"/>
    </source>
</evidence>
<dbReference type="SUPFAM" id="SSF46894">
    <property type="entry name" value="C-terminal effector domain of the bipartite response regulators"/>
    <property type="match status" value="1"/>
</dbReference>
<evidence type="ECO:0000313" key="6">
    <source>
        <dbReference type="Proteomes" id="UP001500994"/>
    </source>
</evidence>
<dbReference type="RefSeq" id="WP_344579017.1">
    <property type="nucleotide sequence ID" value="NZ_BAAARK010000015.1"/>
</dbReference>
<reference evidence="6" key="1">
    <citation type="journal article" date="2019" name="Int. J. Syst. Evol. Microbiol.">
        <title>The Global Catalogue of Microorganisms (GCM) 10K type strain sequencing project: providing services to taxonomists for standard genome sequencing and annotation.</title>
        <authorList>
            <consortium name="The Broad Institute Genomics Platform"/>
            <consortium name="The Broad Institute Genome Sequencing Center for Infectious Disease"/>
            <person name="Wu L."/>
            <person name="Ma J."/>
        </authorList>
    </citation>
    <scope>NUCLEOTIDE SEQUENCE [LARGE SCALE GENOMIC DNA]</scope>
    <source>
        <strain evidence="6">JCM 16374</strain>
    </source>
</reference>
<keyword evidence="2" id="KW-0238">DNA-binding</keyword>
<evidence type="ECO:0000256" key="1">
    <source>
        <dbReference type="ARBA" id="ARBA00023015"/>
    </source>
</evidence>
<dbReference type="EMBL" id="BAAARK010000015">
    <property type="protein sequence ID" value="GAA2670649.1"/>
    <property type="molecule type" value="Genomic_DNA"/>
</dbReference>
<protein>
    <recommendedName>
        <fullName evidence="4">HTH luxR-type domain-containing protein</fullName>
    </recommendedName>
</protein>
<dbReference type="InterPro" id="IPR000792">
    <property type="entry name" value="Tscrpt_reg_LuxR_C"/>
</dbReference>
<evidence type="ECO:0000313" key="5">
    <source>
        <dbReference type="EMBL" id="GAA2670649.1"/>
    </source>
</evidence>
<dbReference type="PANTHER" id="PTHR44688">
    <property type="entry name" value="DNA-BINDING TRANSCRIPTIONAL ACTIVATOR DEVR_DOSR"/>
    <property type="match status" value="1"/>
</dbReference>
<feature type="domain" description="HTH luxR-type" evidence="4">
    <location>
        <begin position="191"/>
        <end position="256"/>
    </location>
</feature>
<dbReference type="PROSITE" id="PS50043">
    <property type="entry name" value="HTH_LUXR_2"/>
    <property type="match status" value="1"/>
</dbReference>
<comment type="caution">
    <text evidence="5">The sequence shown here is derived from an EMBL/GenBank/DDBJ whole genome shotgun (WGS) entry which is preliminary data.</text>
</comment>
<organism evidence="5 6">
    <name type="scientific">Streptomyces lunalinharesii</name>
    <dbReference type="NCBI Taxonomy" id="333384"/>
    <lineage>
        <taxon>Bacteria</taxon>
        <taxon>Bacillati</taxon>
        <taxon>Actinomycetota</taxon>
        <taxon>Actinomycetes</taxon>
        <taxon>Kitasatosporales</taxon>
        <taxon>Streptomycetaceae</taxon>
        <taxon>Streptomyces</taxon>
    </lineage>
</organism>
<dbReference type="PRINTS" id="PR00038">
    <property type="entry name" value="HTHLUXR"/>
</dbReference>
<dbReference type="PANTHER" id="PTHR44688:SF16">
    <property type="entry name" value="DNA-BINDING TRANSCRIPTIONAL ACTIVATOR DEVR_DOSR"/>
    <property type="match status" value="1"/>
</dbReference>
<dbReference type="Gene3D" id="1.10.10.10">
    <property type="entry name" value="Winged helix-like DNA-binding domain superfamily/Winged helix DNA-binding domain"/>
    <property type="match status" value="1"/>
</dbReference>
<keyword evidence="1" id="KW-0805">Transcription regulation</keyword>